<dbReference type="Gene3D" id="2.40.50.140">
    <property type="entry name" value="Nucleic acid-binding proteins"/>
    <property type="match status" value="1"/>
</dbReference>
<dbReference type="Pfam" id="PF01957">
    <property type="entry name" value="NfeD"/>
    <property type="match status" value="1"/>
</dbReference>
<dbReference type="Pfam" id="PF25145">
    <property type="entry name" value="NfeD1b_N"/>
    <property type="match status" value="1"/>
</dbReference>
<dbReference type="InterPro" id="IPR012340">
    <property type="entry name" value="NA-bd_OB-fold"/>
</dbReference>
<feature type="domain" description="NfeD1b N-terminal" evidence="9">
    <location>
        <begin position="48"/>
        <end position="146"/>
    </location>
</feature>
<dbReference type="EMBL" id="AHAM01000080">
    <property type="protein sequence ID" value="EHK57142.1"/>
    <property type="molecule type" value="Genomic_DNA"/>
</dbReference>
<dbReference type="Pfam" id="PF24961">
    <property type="entry name" value="NfeD_membrane"/>
    <property type="match status" value="1"/>
</dbReference>
<dbReference type="GO" id="GO:0016020">
    <property type="term" value="C:membrane"/>
    <property type="evidence" value="ECO:0007669"/>
    <property type="project" value="UniProtKB-SubCell"/>
</dbReference>
<dbReference type="InterPro" id="IPR056739">
    <property type="entry name" value="NfeD_membrane"/>
</dbReference>
<sequence length="483" mass="50648">MDVRRQGVNLASIRCWARIFVLMVMVLAGALGLVTSHASENRLAVVLKLEGAVSPATADYITRGLRQAEERQAELAVLQMDTPGGLDTSMREITRAILASPVPVASFVAPSGARAASAGTYILYASHIAAMAPGTNLGAATPVAIGGDGFPFGGDEEADQERQDESRDPEGDESAGERQSPRNAGEAKAINDAVAYIRGLAELRDRNADWAEKAVREAASLSSTAAARENVIDFTAATVDELLAKANGRTVRAGQTTVTLDTSDLLVEEVEPDWRARLLAVITNPNVALIFMVIGIYGLIFEFLNPGAMVPGTIGGISLLTGLYALAVLPVSYAGAGLIMLGVGLIVAEAFAPSFGILGIGGTVALVLGATILFDTDIPGLQLSWPVIGGVAVGSLALTLLIVRLAWTSQRRKVVTGAQRLVGATGTVGDWNGTVGHVFVEGERWNAVSSRPLVPGQEVRVTALNGLTLEVETRDLHDAQRLR</sequence>
<dbReference type="Proteomes" id="UP000003250">
    <property type="component" value="Unassembled WGS sequence"/>
</dbReference>
<evidence type="ECO:0000256" key="3">
    <source>
        <dbReference type="ARBA" id="ARBA00022989"/>
    </source>
</evidence>
<organism evidence="10 11">
    <name type="scientific">Mesorhizobium alhagi CCNWXJ12-2</name>
    <dbReference type="NCBI Taxonomy" id="1107882"/>
    <lineage>
        <taxon>Bacteria</taxon>
        <taxon>Pseudomonadati</taxon>
        <taxon>Pseudomonadota</taxon>
        <taxon>Alphaproteobacteria</taxon>
        <taxon>Hyphomicrobiales</taxon>
        <taxon>Phyllobacteriaceae</taxon>
        <taxon>Allomesorhizobium</taxon>
    </lineage>
</organism>
<feature type="domain" description="NfeD-like C-terminal" evidence="7">
    <location>
        <begin position="419"/>
        <end position="472"/>
    </location>
</feature>
<evidence type="ECO:0000259" key="9">
    <source>
        <dbReference type="Pfam" id="PF25145"/>
    </source>
</evidence>
<dbReference type="InterPro" id="IPR002810">
    <property type="entry name" value="NfeD-like_C"/>
</dbReference>
<dbReference type="InterPro" id="IPR052165">
    <property type="entry name" value="Membrane_assoc_protease"/>
</dbReference>
<dbReference type="PANTHER" id="PTHR33507">
    <property type="entry name" value="INNER MEMBRANE PROTEIN YBBJ"/>
    <property type="match status" value="1"/>
</dbReference>
<evidence type="ECO:0000259" key="8">
    <source>
        <dbReference type="Pfam" id="PF24961"/>
    </source>
</evidence>
<keyword evidence="3 6" id="KW-1133">Transmembrane helix</keyword>
<accession>H0HQ33</accession>
<dbReference type="AlphaFoldDB" id="H0HQ33"/>
<feature type="transmembrane region" description="Helical" evidence="6">
    <location>
        <begin position="386"/>
        <end position="407"/>
    </location>
</feature>
<gene>
    <name evidence="10" type="ORF">MAXJ12_11317</name>
</gene>
<dbReference type="PATRIC" id="fig|1107882.3.peg.2230"/>
<reference evidence="10 11" key="1">
    <citation type="journal article" date="2012" name="J. Bacteriol.">
        <title>Draft Genome Sequence of Mesorhizobium alhagi CCNWXJ12-2T, a Novel Salt-Resistant Species Isolated from the Desert of Northwestern China.</title>
        <authorList>
            <person name="Zhou M."/>
            <person name="Chen W."/>
            <person name="Chen H."/>
            <person name="Wei G."/>
        </authorList>
    </citation>
    <scope>NUCLEOTIDE SEQUENCE [LARGE SCALE GENOMIC DNA]</scope>
    <source>
        <strain evidence="10 11">CCNWXJ12-2</strain>
    </source>
</reference>
<dbReference type="OrthoDB" id="5289056at2"/>
<dbReference type="PANTHER" id="PTHR33507:SF4">
    <property type="entry name" value="NODULATION COMPETITIVENESS PROTEIN NFED"/>
    <property type="match status" value="1"/>
</dbReference>
<dbReference type="SUPFAM" id="SSF52096">
    <property type="entry name" value="ClpP/crotonase"/>
    <property type="match status" value="1"/>
</dbReference>
<evidence type="ECO:0000313" key="11">
    <source>
        <dbReference type="Proteomes" id="UP000003250"/>
    </source>
</evidence>
<feature type="region of interest" description="Disordered" evidence="5">
    <location>
        <begin position="148"/>
        <end position="185"/>
    </location>
</feature>
<evidence type="ECO:0000313" key="10">
    <source>
        <dbReference type="EMBL" id="EHK57142.1"/>
    </source>
</evidence>
<comment type="subcellular location">
    <subcellularLocation>
        <location evidence="1">Membrane</location>
        <topology evidence="1">Multi-pass membrane protein</topology>
    </subcellularLocation>
</comment>
<evidence type="ECO:0000256" key="2">
    <source>
        <dbReference type="ARBA" id="ARBA00022692"/>
    </source>
</evidence>
<keyword evidence="4 6" id="KW-0472">Membrane</keyword>
<evidence type="ECO:0000256" key="6">
    <source>
        <dbReference type="SAM" id="Phobius"/>
    </source>
</evidence>
<name>H0HQ33_9HYPH</name>
<keyword evidence="2 6" id="KW-0812">Transmembrane</keyword>
<feature type="transmembrane region" description="Helical" evidence="6">
    <location>
        <begin position="287"/>
        <end position="304"/>
    </location>
</feature>
<feature type="domain" description="NfeD integral membrane" evidence="8">
    <location>
        <begin position="286"/>
        <end position="402"/>
    </location>
</feature>
<dbReference type="SUPFAM" id="SSF141322">
    <property type="entry name" value="NfeD domain-like"/>
    <property type="match status" value="1"/>
</dbReference>
<feature type="transmembrane region" description="Helical" evidence="6">
    <location>
        <begin position="16"/>
        <end position="34"/>
    </location>
</feature>
<proteinExistence type="predicted"/>
<dbReference type="CDD" id="cd07020">
    <property type="entry name" value="Clp_protease_NfeD_1"/>
    <property type="match status" value="1"/>
</dbReference>
<evidence type="ECO:0000259" key="7">
    <source>
        <dbReference type="Pfam" id="PF01957"/>
    </source>
</evidence>
<protein>
    <submittedName>
        <fullName evidence="10">Nodulation competitiveness protein nfeD</fullName>
    </submittedName>
</protein>
<evidence type="ECO:0000256" key="4">
    <source>
        <dbReference type="ARBA" id="ARBA00023136"/>
    </source>
</evidence>
<keyword evidence="11" id="KW-1185">Reference proteome</keyword>
<dbReference type="InterPro" id="IPR029045">
    <property type="entry name" value="ClpP/crotonase-like_dom_sf"/>
</dbReference>
<dbReference type="InterPro" id="IPR056738">
    <property type="entry name" value="NfeD1b_N"/>
</dbReference>
<dbReference type="Gene3D" id="3.90.226.10">
    <property type="entry name" value="2-enoyl-CoA Hydratase, Chain A, domain 1"/>
    <property type="match status" value="1"/>
</dbReference>
<feature type="transmembrane region" description="Helical" evidence="6">
    <location>
        <begin position="355"/>
        <end position="374"/>
    </location>
</feature>
<evidence type="ECO:0000256" key="5">
    <source>
        <dbReference type="SAM" id="MobiDB-lite"/>
    </source>
</evidence>
<evidence type="ECO:0000256" key="1">
    <source>
        <dbReference type="ARBA" id="ARBA00004141"/>
    </source>
</evidence>
<feature type="compositionally biased region" description="Basic and acidic residues" evidence="5">
    <location>
        <begin position="160"/>
        <end position="180"/>
    </location>
</feature>
<feature type="transmembrane region" description="Helical" evidence="6">
    <location>
        <begin position="324"/>
        <end position="348"/>
    </location>
</feature>
<dbReference type="FunFam" id="3.90.226.10:FF:000089">
    <property type="entry name" value="Membrane-bound serine protease"/>
    <property type="match status" value="1"/>
</dbReference>